<accession>A0AAD4GQP9</accession>
<evidence type="ECO:0000313" key="8">
    <source>
        <dbReference type="Proteomes" id="UP001194746"/>
    </source>
</evidence>
<evidence type="ECO:0000259" key="6">
    <source>
        <dbReference type="PROSITE" id="PS00463"/>
    </source>
</evidence>
<feature type="compositionally biased region" description="Polar residues" evidence="5">
    <location>
        <begin position="37"/>
        <end position="60"/>
    </location>
</feature>
<comment type="caution">
    <text evidence="7">The sequence shown here is derived from an EMBL/GenBank/DDBJ whole genome shotgun (WGS) entry which is preliminary data.</text>
</comment>
<feature type="compositionally biased region" description="Polar residues" evidence="5">
    <location>
        <begin position="635"/>
        <end position="646"/>
    </location>
</feature>
<keyword evidence="4" id="KW-0539">Nucleus</keyword>
<feature type="region of interest" description="Disordered" evidence="5">
    <location>
        <begin position="1"/>
        <end position="99"/>
    </location>
</feature>
<dbReference type="GO" id="GO:0009893">
    <property type="term" value="P:positive regulation of metabolic process"/>
    <property type="evidence" value="ECO:0007669"/>
    <property type="project" value="UniProtKB-ARBA"/>
</dbReference>
<keyword evidence="2" id="KW-0238">DNA-binding</keyword>
<reference evidence="7" key="1">
    <citation type="journal article" date="2019" name="Beilstein J. Org. Chem.">
        <title>Nanangenines: drimane sesquiterpenoids as the dominant metabolite cohort of a novel Australian fungus, Aspergillus nanangensis.</title>
        <authorList>
            <person name="Lacey H.J."/>
            <person name="Gilchrist C.L.M."/>
            <person name="Crombie A."/>
            <person name="Kalaitzis J.A."/>
            <person name="Vuong D."/>
            <person name="Rutledge P.J."/>
            <person name="Turner P."/>
            <person name="Pitt J.I."/>
            <person name="Lacey E."/>
            <person name="Chooi Y.H."/>
            <person name="Piggott A.M."/>
        </authorList>
    </citation>
    <scope>NUCLEOTIDE SEQUENCE</scope>
    <source>
        <strain evidence="7">MST-FP2251</strain>
    </source>
</reference>
<protein>
    <recommendedName>
        <fullName evidence="6">Zn(2)-C6 fungal-type domain-containing protein</fullName>
    </recommendedName>
</protein>
<keyword evidence="3" id="KW-0804">Transcription</keyword>
<feature type="compositionally biased region" description="Pro residues" evidence="5">
    <location>
        <begin position="661"/>
        <end position="677"/>
    </location>
</feature>
<dbReference type="PROSITE" id="PS00463">
    <property type="entry name" value="ZN2_CY6_FUNGAL_1"/>
    <property type="match status" value="1"/>
</dbReference>
<keyword evidence="1" id="KW-0805">Transcription regulation</keyword>
<dbReference type="GO" id="GO:0008270">
    <property type="term" value="F:zinc ion binding"/>
    <property type="evidence" value="ECO:0007669"/>
    <property type="project" value="InterPro"/>
</dbReference>
<evidence type="ECO:0000256" key="4">
    <source>
        <dbReference type="ARBA" id="ARBA00023242"/>
    </source>
</evidence>
<feature type="compositionally biased region" description="Low complexity" evidence="5">
    <location>
        <begin position="614"/>
        <end position="626"/>
    </location>
</feature>
<dbReference type="CDD" id="cd00067">
    <property type="entry name" value="GAL4"/>
    <property type="match status" value="1"/>
</dbReference>
<name>A0AAD4GQP9_ASPNN</name>
<dbReference type="EMBL" id="VCAU01000090">
    <property type="protein sequence ID" value="KAF9885717.1"/>
    <property type="molecule type" value="Genomic_DNA"/>
</dbReference>
<feature type="compositionally biased region" description="Polar residues" evidence="5">
    <location>
        <begin position="595"/>
        <end position="604"/>
    </location>
</feature>
<feature type="compositionally biased region" description="Basic residues" evidence="5">
    <location>
        <begin position="81"/>
        <end position="90"/>
    </location>
</feature>
<keyword evidence="8" id="KW-1185">Reference proteome</keyword>
<dbReference type="InterPro" id="IPR001138">
    <property type="entry name" value="Zn2Cys6_DnaBD"/>
</dbReference>
<sequence length="768" mass="81994">MTGQKRTSSQAGLSGTGDASSTGQPPLQLPTVVPALETTNPGWVAVNGTQGTSTATSENGLTEASTAATSTAEATGEPPAKKPRRPRRKKSDGPISDEECSDLLAEKEAAQLRTPVSCDYCRKFHQACDKGHTGCKVCTKLGRRCCTTVKFLGLRSVRGYRPLGDVAFELRHRQMYSNHVIRYLLDIIKQLLNEQHGRINSLPIIEQLTQFLGVYISQDRHWFTDLPEVGARPTQEFRLRPFPDLPTQPIDMQYFRSWFNQNSGYRIPGLSADHILASNGYQEFPNPHQGQGAFDFTNPQPQNPVPGSPDVIYMGQNPAAQALLQQQQGIPVGHFGYGGQAPITGQPPFSRHTDPGVLMQNPNQPTAQHAHGYTHSAAAPVVNPAQYVPAQSSHTNLEQQLGEFQVPGHVQPAAAQNLHTNNPFNSYNLVATEALQGLNPGNIQVPSVQPTPHGSTHATPLGATTPVDFSEFDNLSGLVPDLSTSELDHLLAPVNPQAVAPPPHQPPVQTLNPAQAPAAYNAPSDLTAPVDFSEYEHLSALVPELSDFEIDQQLAPVNPQAVTSLSNQPPLEYLDPTLVQTSMPSVSTNIAPATTLAGSTQQQVPRPYSPNRRQQTAAQTTTSTHQYVSPLVSPTAKTGSGSTPVSDNDLGSLFDSATPLNPEPEPSPQALPAPPLPVTGTSPPGDMPPPPPPPPNDFDQAFDDLIHGRPLASPGPLPPLPSPGPFPPLPSPGPDLDLVDFDALGDFGNLAQPTESGDIGSHEHSMAG</sequence>
<evidence type="ECO:0000256" key="1">
    <source>
        <dbReference type="ARBA" id="ARBA00023015"/>
    </source>
</evidence>
<feature type="compositionally biased region" description="Pro residues" evidence="5">
    <location>
        <begin position="685"/>
        <end position="696"/>
    </location>
</feature>
<feature type="domain" description="Zn(2)-C6 fungal-type" evidence="6">
    <location>
        <begin position="117"/>
        <end position="146"/>
    </location>
</feature>
<evidence type="ECO:0000313" key="7">
    <source>
        <dbReference type="EMBL" id="KAF9885717.1"/>
    </source>
</evidence>
<proteinExistence type="predicted"/>
<evidence type="ECO:0000256" key="2">
    <source>
        <dbReference type="ARBA" id="ARBA00023125"/>
    </source>
</evidence>
<dbReference type="GO" id="GO:0003677">
    <property type="term" value="F:DNA binding"/>
    <property type="evidence" value="ECO:0007669"/>
    <property type="project" value="UniProtKB-KW"/>
</dbReference>
<feature type="compositionally biased region" description="Polar residues" evidence="5">
    <location>
        <begin position="1"/>
        <end position="25"/>
    </location>
</feature>
<evidence type="ECO:0000256" key="5">
    <source>
        <dbReference type="SAM" id="MobiDB-lite"/>
    </source>
</evidence>
<evidence type="ECO:0000256" key="3">
    <source>
        <dbReference type="ARBA" id="ARBA00023163"/>
    </source>
</evidence>
<dbReference type="AlphaFoldDB" id="A0AAD4GQP9"/>
<organism evidence="7 8">
    <name type="scientific">Aspergillus nanangensis</name>
    <dbReference type="NCBI Taxonomy" id="2582783"/>
    <lineage>
        <taxon>Eukaryota</taxon>
        <taxon>Fungi</taxon>
        <taxon>Dikarya</taxon>
        <taxon>Ascomycota</taxon>
        <taxon>Pezizomycotina</taxon>
        <taxon>Eurotiomycetes</taxon>
        <taxon>Eurotiomycetidae</taxon>
        <taxon>Eurotiales</taxon>
        <taxon>Aspergillaceae</taxon>
        <taxon>Aspergillus</taxon>
        <taxon>Aspergillus subgen. Circumdati</taxon>
    </lineage>
</organism>
<reference evidence="7" key="2">
    <citation type="submission" date="2020-02" db="EMBL/GenBank/DDBJ databases">
        <authorList>
            <person name="Gilchrist C.L.M."/>
            <person name="Chooi Y.-H."/>
        </authorList>
    </citation>
    <scope>NUCLEOTIDE SEQUENCE</scope>
    <source>
        <strain evidence="7">MST-FP2251</strain>
    </source>
</reference>
<dbReference type="GO" id="GO:0000981">
    <property type="term" value="F:DNA-binding transcription factor activity, RNA polymerase II-specific"/>
    <property type="evidence" value="ECO:0007669"/>
    <property type="project" value="InterPro"/>
</dbReference>
<dbReference type="InterPro" id="IPR036864">
    <property type="entry name" value="Zn2-C6_fun-type_DNA-bd_sf"/>
</dbReference>
<feature type="compositionally biased region" description="Pro residues" evidence="5">
    <location>
        <begin position="713"/>
        <end position="733"/>
    </location>
</feature>
<dbReference type="SUPFAM" id="SSF57701">
    <property type="entry name" value="Zn2/Cys6 DNA-binding domain"/>
    <property type="match status" value="1"/>
</dbReference>
<feature type="compositionally biased region" description="Low complexity" evidence="5">
    <location>
        <begin position="62"/>
        <end position="75"/>
    </location>
</feature>
<dbReference type="Proteomes" id="UP001194746">
    <property type="component" value="Unassembled WGS sequence"/>
</dbReference>
<feature type="region of interest" description="Disordered" evidence="5">
    <location>
        <begin position="595"/>
        <end position="768"/>
    </location>
</feature>
<gene>
    <name evidence="7" type="ORF">FE257_012602</name>
</gene>